<dbReference type="InterPro" id="IPR036291">
    <property type="entry name" value="NAD(P)-bd_dom_sf"/>
</dbReference>
<dbReference type="Pfam" id="PF11066">
    <property type="entry name" value="DUF2867"/>
    <property type="match status" value="1"/>
</dbReference>
<evidence type="ECO:0000259" key="2">
    <source>
        <dbReference type="Pfam" id="PF05368"/>
    </source>
</evidence>
<dbReference type="SUPFAM" id="SSF51735">
    <property type="entry name" value="NAD(P)-binding Rossmann-fold domains"/>
    <property type="match status" value="1"/>
</dbReference>
<dbReference type="PANTHER" id="PTHR12126:SF11">
    <property type="entry name" value="NADH DEHYDROGENASE [UBIQUINONE] 1 ALPHA SUBCOMPLEX SUBUNIT 9, MITOCHONDRIAL"/>
    <property type="match status" value="1"/>
</dbReference>
<sequence length="492" mass="54474">MSTPPRNHKILITGASGYVGGRLVRTLVDEKCDVRVFVRDSKKIKGQTWAADVEICEGTANNAEDLKRALAGVHTAFYLLHSINLGPDFDEIEAAMARQFAQIADASGVKQIVYLGGIANDVNISKHLSSRVRTGAELASTSVPVMELRAGIIIGSGSASFEMLRHLTHRLPIMTTPKWVMNKTHPIAIRDILYYLKNAAFLATPIDKVFDIGGPEVLTYADMMQKFARLSGLKKRWIIKVPVLTPGLSSLWIGLVTPVPTALARPLVGSLISEVVADPAKSIDSVIAPPPEGLTDVATAINLALSRITDHKVETRWSDATIPTAPWQKAQGDPEWAGEMVLRDRRERTTDIPAAKIWKQIESIGGENGWFGSDFLWWGRGVIDRFVGGVGLRRGRRDPDFLRVGESLDFWRVEVLESGHRLKLYAEMVLPGKAWLEFVVEERDGKTHVIQEATFNPRGLGGQLYWYAVSPFHLFVFPTMLRNIIKRAAKDA</sequence>
<evidence type="ECO:0000256" key="1">
    <source>
        <dbReference type="SAM" id="Phobius"/>
    </source>
</evidence>
<dbReference type="GO" id="GO:0044877">
    <property type="term" value="F:protein-containing complex binding"/>
    <property type="evidence" value="ECO:0007669"/>
    <property type="project" value="TreeGrafter"/>
</dbReference>
<dbReference type="InterPro" id="IPR021295">
    <property type="entry name" value="DUF2867"/>
</dbReference>
<reference evidence="3" key="1">
    <citation type="submission" date="2020-05" db="EMBL/GenBank/DDBJ databases">
        <authorList>
            <person name="Chiriac C."/>
            <person name="Salcher M."/>
            <person name="Ghai R."/>
            <person name="Kavagutti S V."/>
        </authorList>
    </citation>
    <scope>NUCLEOTIDE SEQUENCE</scope>
</reference>
<dbReference type="SUPFAM" id="SSF55961">
    <property type="entry name" value="Bet v1-like"/>
    <property type="match status" value="1"/>
</dbReference>
<dbReference type="PANTHER" id="PTHR12126">
    <property type="entry name" value="NADH-UBIQUINONE OXIDOREDUCTASE 39 KDA SUBUNIT-RELATED"/>
    <property type="match status" value="1"/>
</dbReference>
<protein>
    <submittedName>
        <fullName evidence="3">Unannotated protein</fullName>
    </submittedName>
</protein>
<accession>A0A6J6BKH7</accession>
<feature type="transmembrane region" description="Helical" evidence="1">
    <location>
        <begin position="464"/>
        <end position="485"/>
    </location>
</feature>
<dbReference type="InterPro" id="IPR051207">
    <property type="entry name" value="ComplexI_NDUFA9_subunit"/>
</dbReference>
<gene>
    <name evidence="3" type="ORF">UFOPK1412_00575</name>
</gene>
<keyword evidence="1" id="KW-1133">Transmembrane helix</keyword>
<keyword evidence="1" id="KW-0472">Membrane</keyword>
<proteinExistence type="predicted"/>
<dbReference type="AlphaFoldDB" id="A0A6J6BKH7"/>
<dbReference type="Pfam" id="PF05368">
    <property type="entry name" value="NmrA"/>
    <property type="match status" value="1"/>
</dbReference>
<organism evidence="3">
    <name type="scientific">freshwater metagenome</name>
    <dbReference type="NCBI Taxonomy" id="449393"/>
    <lineage>
        <taxon>unclassified sequences</taxon>
        <taxon>metagenomes</taxon>
        <taxon>ecological metagenomes</taxon>
    </lineage>
</organism>
<evidence type="ECO:0000313" key="3">
    <source>
        <dbReference type="EMBL" id="CAB4539502.1"/>
    </source>
</evidence>
<keyword evidence="1" id="KW-0812">Transmembrane</keyword>
<dbReference type="InterPro" id="IPR008030">
    <property type="entry name" value="NmrA-like"/>
</dbReference>
<dbReference type="EMBL" id="CAEZSI010000063">
    <property type="protein sequence ID" value="CAB4539502.1"/>
    <property type="molecule type" value="Genomic_DNA"/>
</dbReference>
<dbReference type="Gene3D" id="3.40.50.720">
    <property type="entry name" value="NAD(P)-binding Rossmann-like Domain"/>
    <property type="match status" value="1"/>
</dbReference>
<name>A0A6J6BKH7_9ZZZZ</name>
<feature type="domain" description="NmrA-like" evidence="2">
    <location>
        <begin position="7"/>
        <end position="125"/>
    </location>
</feature>